<dbReference type="InterPro" id="IPR012373">
    <property type="entry name" value="Ferrdict_sens_TM"/>
</dbReference>
<dbReference type="EMBL" id="JACHIE010000014">
    <property type="protein sequence ID" value="MBB6458088.1"/>
    <property type="molecule type" value="Genomic_DNA"/>
</dbReference>
<comment type="caution">
    <text evidence="4">The sequence shown here is derived from an EMBL/GenBank/DDBJ whole genome shotgun (WGS) entry which is preliminary data.</text>
</comment>
<gene>
    <name evidence="4" type="ORF">HNR55_002693</name>
</gene>
<dbReference type="InterPro" id="IPR032623">
    <property type="entry name" value="FecR_N"/>
</dbReference>
<keyword evidence="5" id="KW-1185">Reference proteome</keyword>
<feature type="transmembrane region" description="Helical" evidence="1">
    <location>
        <begin position="93"/>
        <end position="110"/>
    </location>
</feature>
<dbReference type="InterPro" id="IPR006860">
    <property type="entry name" value="FecR"/>
</dbReference>
<organism evidence="4 5">
    <name type="scientific">Acetobacter lovaniensis</name>
    <dbReference type="NCBI Taxonomy" id="104100"/>
    <lineage>
        <taxon>Bacteria</taxon>
        <taxon>Pseudomonadati</taxon>
        <taxon>Pseudomonadota</taxon>
        <taxon>Alphaproteobacteria</taxon>
        <taxon>Acetobacterales</taxon>
        <taxon>Acetobacteraceae</taxon>
        <taxon>Acetobacter</taxon>
    </lineage>
</organism>
<dbReference type="GO" id="GO:0016989">
    <property type="term" value="F:sigma factor antagonist activity"/>
    <property type="evidence" value="ECO:0007669"/>
    <property type="project" value="TreeGrafter"/>
</dbReference>
<dbReference type="RefSeq" id="WP_166116134.1">
    <property type="nucleotide sequence ID" value="NZ_BAABDB010000043.1"/>
</dbReference>
<proteinExistence type="predicted"/>
<dbReference type="Proteomes" id="UP000578000">
    <property type="component" value="Unassembled WGS sequence"/>
</dbReference>
<evidence type="ECO:0000256" key="1">
    <source>
        <dbReference type="SAM" id="Phobius"/>
    </source>
</evidence>
<evidence type="ECO:0000313" key="5">
    <source>
        <dbReference type="Proteomes" id="UP000578000"/>
    </source>
</evidence>
<dbReference type="Pfam" id="PF16220">
    <property type="entry name" value="DUF4880"/>
    <property type="match status" value="1"/>
</dbReference>
<dbReference type="PIRSF" id="PIRSF018266">
    <property type="entry name" value="FecR"/>
    <property type="match status" value="1"/>
</dbReference>
<dbReference type="Gene3D" id="2.60.120.1440">
    <property type="match status" value="1"/>
</dbReference>
<feature type="domain" description="FecR N-terminal" evidence="3">
    <location>
        <begin position="18"/>
        <end position="55"/>
    </location>
</feature>
<evidence type="ECO:0000259" key="2">
    <source>
        <dbReference type="Pfam" id="PF04773"/>
    </source>
</evidence>
<sequence length="333" mass="36319">MATEQDDQADRAIPSPRKATEWLLALNEAPDDVLLQRRFQAWLTEDPAHERDWISVNSMFDQLGIALSPDTVPVEAAKVVPFPANRATKRRRLAVMAVGLAAACVAAGVFSPELLLRLQADQITGVAQQREVTLADGSTIRLAPSSAIATHFTAGRRDVRLLRGEAFFQVTHDAKRPFVVTTGAVQTTDVGTAFDVRRNAADTTVAVREGAVQVETSGSPHGVREVLRAGDEIRVQTHGDRVFDVARRHIEPEEVALWTSARAMVRDRTVGDAVEAIRPWFHGVIVLRGDLAHQPLTGVYNLSDPLEALAAVAHAQGATMYRISPWIVVLSAR</sequence>
<keyword evidence="1 4" id="KW-0812">Transmembrane</keyword>
<reference evidence="4 5" key="1">
    <citation type="submission" date="2020-08" db="EMBL/GenBank/DDBJ databases">
        <title>Genomic Encyclopedia of Type Strains, Phase IV (KMG-IV): sequencing the most valuable type-strain genomes for metagenomic binning, comparative biology and taxonomic classification.</title>
        <authorList>
            <person name="Goeker M."/>
        </authorList>
    </citation>
    <scope>NUCLEOTIDE SEQUENCE [LARGE SCALE GENOMIC DNA]</scope>
    <source>
        <strain evidence="4 5">DSM 4491</strain>
    </source>
</reference>
<evidence type="ECO:0000313" key="4">
    <source>
        <dbReference type="EMBL" id="MBB6458088.1"/>
    </source>
</evidence>
<dbReference type="PANTHER" id="PTHR30273:SF2">
    <property type="entry name" value="PROTEIN FECR"/>
    <property type="match status" value="1"/>
</dbReference>
<protein>
    <submittedName>
        <fullName evidence="4">Transmembrane sensor</fullName>
    </submittedName>
</protein>
<dbReference type="AlphaFoldDB" id="A0A841QI24"/>
<evidence type="ECO:0000259" key="3">
    <source>
        <dbReference type="Pfam" id="PF16220"/>
    </source>
</evidence>
<keyword evidence="1" id="KW-1133">Transmembrane helix</keyword>
<name>A0A841QI24_9PROT</name>
<keyword evidence="1" id="KW-0472">Membrane</keyword>
<feature type="domain" description="FecR protein" evidence="2">
    <location>
        <begin position="124"/>
        <end position="213"/>
    </location>
</feature>
<accession>A0A841QI24</accession>
<dbReference type="PANTHER" id="PTHR30273">
    <property type="entry name" value="PERIPLASMIC SIGNAL SENSOR AND SIGMA FACTOR ACTIVATOR FECR-RELATED"/>
    <property type="match status" value="1"/>
</dbReference>
<dbReference type="Pfam" id="PF04773">
    <property type="entry name" value="FecR"/>
    <property type="match status" value="1"/>
</dbReference>